<protein>
    <submittedName>
        <fullName evidence="2">Uncharacterized protein</fullName>
    </submittedName>
</protein>
<proteinExistence type="predicted"/>
<organism evidence="2 3">
    <name type="scientific">Linum trigynum</name>
    <dbReference type="NCBI Taxonomy" id="586398"/>
    <lineage>
        <taxon>Eukaryota</taxon>
        <taxon>Viridiplantae</taxon>
        <taxon>Streptophyta</taxon>
        <taxon>Embryophyta</taxon>
        <taxon>Tracheophyta</taxon>
        <taxon>Spermatophyta</taxon>
        <taxon>Magnoliopsida</taxon>
        <taxon>eudicotyledons</taxon>
        <taxon>Gunneridae</taxon>
        <taxon>Pentapetalae</taxon>
        <taxon>rosids</taxon>
        <taxon>fabids</taxon>
        <taxon>Malpighiales</taxon>
        <taxon>Linaceae</taxon>
        <taxon>Linum</taxon>
    </lineage>
</organism>
<sequence length="365" mass="39382">MIACLEELRAKLERRVTRRRATSSHPESTTKDSSTPAVVEDAHTDAELAPTTMEISSIDAAPQLASTTDVPSIFITIIEVQPLLTSTAAATVPITKPSTPLGAADIEVPTATEARFTATPTVVPRDFSESTWRWKAEMDRLLAKLASFDGNDDEDDWWDEEVPVVATKALQLTKTENTTAAAFHTTSPSSLVVSPPAEQEMEVSAVVLAGITKSDSAGSYETQHDNEQKEDELWLGAIKGRGVAAPSPIASPTSAQLKEQLFFVEGRDAIPNQFLGKDSTVSSAAASPSATLAVKKSATAADRTRLRFQTALLSIVTVGSRDHTERESNQPGNGAADAPKQTTFYPPCSSQRHRRWWEESRNCSC</sequence>
<dbReference type="AlphaFoldDB" id="A0AAV2E574"/>
<name>A0AAV2E574_9ROSI</name>
<feature type="compositionally biased region" description="Polar residues" evidence="1">
    <location>
        <begin position="340"/>
        <end position="349"/>
    </location>
</feature>
<reference evidence="2 3" key="1">
    <citation type="submission" date="2024-04" db="EMBL/GenBank/DDBJ databases">
        <authorList>
            <person name="Fracassetti M."/>
        </authorList>
    </citation>
    <scope>NUCLEOTIDE SEQUENCE [LARGE SCALE GENOMIC DNA]</scope>
</reference>
<evidence type="ECO:0000256" key="1">
    <source>
        <dbReference type="SAM" id="MobiDB-lite"/>
    </source>
</evidence>
<feature type="compositionally biased region" description="Polar residues" evidence="1">
    <location>
        <begin position="23"/>
        <end position="36"/>
    </location>
</feature>
<feature type="region of interest" description="Disordered" evidence="1">
    <location>
        <begin position="319"/>
        <end position="349"/>
    </location>
</feature>
<dbReference type="EMBL" id="OZ034817">
    <property type="protein sequence ID" value="CAL1380979.1"/>
    <property type="molecule type" value="Genomic_DNA"/>
</dbReference>
<evidence type="ECO:0000313" key="3">
    <source>
        <dbReference type="Proteomes" id="UP001497516"/>
    </source>
</evidence>
<dbReference type="Proteomes" id="UP001497516">
    <property type="component" value="Chromosome 4"/>
</dbReference>
<gene>
    <name evidence="2" type="ORF">LTRI10_LOCUS22391</name>
</gene>
<keyword evidence="3" id="KW-1185">Reference proteome</keyword>
<accession>A0AAV2E574</accession>
<feature type="region of interest" description="Disordered" evidence="1">
    <location>
        <begin position="16"/>
        <end position="38"/>
    </location>
</feature>
<evidence type="ECO:0000313" key="2">
    <source>
        <dbReference type="EMBL" id="CAL1380979.1"/>
    </source>
</evidence>